<sequence>MYDYHELSNDWNLELIKKYFTENGFSKINDKNNYECTLFHLACYYGHYDIVKYLTTLPEFTSLNDEAEYGNTPLLVACAHNYTNIVTHLLTLENLTTLNHNGFSGKTPFIWARTKGNIDIIKELLKRKDIDISGDITLYYSSENKNKIKKLIKQYKSDPVTTRQQLILGEYLNIYRLVIFLCDGFLEFTNDVENKKASQFFNIMMRLPLELQTKIIYTMANSSMNNINGKVFDDGLKEFVKKFI</sequence>
<name>A0A3G4ZNC6_9VIRU</name>
<dbReference type="Pfam" id="PF00023">
    <property type="entry name" value="Ank"/>
    <property type="match status" value="1"/>
</dbReference>
<accession>A0A3G4ZNC6</accession>
<dbReference type="SUPFAM" id="SSF48403">
    <property type="entry name" value="Ankyrin repeat"/>
    <property type="match status" value="1"/>
</dbReference>
<dbReference type="PANTHER" id="PTHR24183:SF1">
    <property type="entry name" value="FIBRONECTIN TYPE 3 AND ANKYRIN REPEAT DOMAINS PROTEIN 1"/>
    <property type="match status" value="1"/>
</dbReference>
<proteinExistence type="predicted"/>
<organism evidence="1">
    <name type="scientific">Terrestrivirus sp</name>
    <dbReference type="NCBI Taxonomy" id="2487775"/>
    <lineage>
        <taxon>Viruses</taxon>
        <taxon>Varidnaviria</taxon>
        <taxon>Bamfordvirae</taxon>
        <taxon>Nucleocytoviricota</taxon>
        <taxon>Megaviricetes</taxon>
        <taxon>Imitervirales</taxon>
        <taxon>Mimiviridae</taxon>
        <taxon>Klosneuvirinae</taxon>
    </lineage>
</organism>
<protein>
    <submittedName>
        <fullName evidence="1">Uncharacterized protein</fullName>
    </submittedName>
</protein>
<dbReference type="InterPro" id="IPR036770">
    <property type="entry name" value="Ankyrin_rpt-contain_sf"/>
</dbReference>
<evidence type="ECO:0000313" key="1">
    <source>
        <dbReference type="EMBL" id="AYV75481.1"/>
    </source>
</evidence>
<dbReference type="Pfam" id="PF12796">
    <property type="entry name" value="Ank_2"/>
    <property type="match status" value="1"/>
</dbReference>
<dbReference type="SMART" id="SM00248">
    <property type="entry name" value="ANK"/>
    <property type="match status" value="3"/>
</dbReference>
<dbReference type="PANTHER" id="PTHR24183">
    <property type="entry name" value="FIBRONECTIN TYPE 3 AND ANKYRIN REPEAT DOMAINS PROTEIN 1"/>
    <property type="match status" value="1"/>
</dbReference>
<dbReference type="EMBL" id="MK071979">
    <property type="protein sequence ID" value="AYV75481.1"/>
    <property type="molecule type" value="Genomic_DNA"/>
</dbReference>
<gene>
    <name evidence="1" type="ORF">Terrestrivirus1_355</name>
</gene>
<reference evidence="1" key="1">
    <citation type="submission" date="2018-10" db="EMBL/GenBank/DDBJ databases">
        <title>Hidden diversity of soil giant viruses.</title>
        <authorList>
            <person name="Schulz F."/>
            <person name="Alteio L."/>
            <person name="Goudeau D."/>
            <person name="Ryan E.M."/>
            <person name="Malmstrom R.R."/>
            <person name="Blanchard J."/>
            <person name="Woyke T."/>
        </authorList>
    </citation>
    <scope>NUCLEOTIDE SEQUENCE</scope>
    <source>
        <strain evidence="1">TEV1</strain>
    </source>
</reference>
<dbReference type="InterPro" id="IPR002110">
    <property type="entry name" value="Ankyrin_rpt"/>
</dbReference>
<dbReference type="Gene3D" id="1.25.40.20">
    <property type="entry name" value="Ankyrin repeat-containing domain"/>
    <property type="match status" value="1"/>
</dbReference>